<dbReference type="InterPro" id="IPR025156">
    <property type="entry name" value="RNase_M5_C"/>
</dbReference>
<dbReference type="Pfam" id="PF13331">
    <property type="entry name" value="DUF4093"/>
    <property type="match status" value="1"/>
</dbReference>
<dbReference type="Pfam" id="PF01751">
    <property type="entry name" value="Toprim"/>
    <property type="match status" value="1"/>
</dbReference>
<keyword evidence="8 11" id="KW-0378">Hydrolase</keyword>
<dbReference type="PANTHER" id="PTHR39156:SF1">
    <property type="entry name" value="RIBONUCLEASE M5"/>
    <property type="match status" value="1"/>
</dbReference>
<evidence type="ECO:0000256" key="12">
    <source>
        <dbReference type="NCBIfam" id="TIGR00334"/>
    </source>
</evidence>
<dbReference type="GO" id="GO:0043822">
    <property type="term" value="F:ribonuclease M5 activity"/>
    <property type="evidence" value="ECO:0007669"/>
    <property type="project" value="UniProtKB-EC"/>
</dbReference>
<gene>
    <name evidence="11" type="primary">rnmV</name>
    <name evidence="14" type="ORF">J2S00_003451</name>
</gene>
<comment type="function">
    <text evidence="11">Required for correct processing of both the 5' and 3' ends of 5S rRNA precursor. Cleaves both sides of a double-stranded region yielding mature 5S rRNA in one step.</text>
</comment>
<dbReference type="HAMAP" id="MF_01469">
    <property type="entry name" value="RNase_M5"/>
    <property type="match status" value="1"/>
</dbReference>
<dbReference type="Gene3D" id="3.40.1360.10">
    <property type="match status" value="1"/>
</dbReference>
<keyword evidence="10 11" id="KW-0694">RNA-binding</keyword>
<keyword evidence="15" id="KW-1185">Reference proteome</keyword>
<evidence type="ECO:0000259" key="13">
    <source>
        <dbReference type="PROSITE" id="PS50880"/>
    </source>
</evidence>
<evidence type="ECO:0000256" key="5">
    <source>
        <dbReference type="ARBA" id="ARBA00022723"/>
    </source>
</evidence>
<dbReference type="InterPro" id="IPR006171">
    <property type="entry name" value="TOPRIM_dom"/>
</dbReference>
<dbReference type="SMART" id="SM00493">
    <property type="entry name" value="TOPRIM"/>
    <property type="match status" value="1"/>
</dbReference>
<keyword evidence="6 11" id="KW-0699">rRNA-binding</keyword>
<accession>A0ABU0CW26</accession>
<dbReference type="CDD" id="cd01027">
    <property type="entry name" value="TOPRIM_RNase_M5_like"/>
    <property type="match status" value="1"/>
</dbReference>
<dbReference type="SUPFAM" id="SSF110455">
    <property type="entry name" value="Toprim domain"/>
    <property type="match status" value="1"/>
</dbReference>
<keyword evidence="9" id="KW-0460">Magnesium</keyword>
<evidence type="ECO:0000313" key="15">
    <source>
        <dbReference type="Proteomes" id="UP001232445"/>
    </source>
</evidence>
<evidence type="ECO:0000256" key="4">
    <source>
        <dbReference type="ARBA" id="ARBA00022722"/>
    </source>
</evidence>
<dbReference type="RefSeq" id="WP_307342567.1">
    <property type="nucleotide sequence ID" value="NZ_JAUSUQ010000016.1"/>
</dbReference>
<organism evidence="14 15">
    <name type="scientific">Caldalkalibacillus uzonensis</name>
    <dbReference type="NCBI Taxonomy" id="353224"/>
    <lineage>
        <taxon>Bacteria</taxon>
        <taxon>Bacillati</taxon>
        <taxon>Bacillota</taxon>
        <taxon>Bacilli</taxon>
        <taxon>Bacillales</taxon>
        <taxon>Bacillaceae</taxon>
        <taxon>Caldalkalibacillus</taxon>
    </lineage>
</organism>
<keyword evidence="3 11" id="KW-0698">rRNA processing</keyword>
<keyword evidence="4 11" id="KW-0540">Nuclease</keyword>
<evidence type="ECO:0000256" key="2">
    <source>
        <dbReference type="ARBA" id="ARBA00022517"/>
    </source>
</evidence>
<proteinExistence type="inferred from homology"/>
<evidence type="ECO:0000256" key="9">
    <source>
        <dbReference type="ARBA" id="ARBA00022842"/>
    </source>
</evidence>
<protein>
    <recommendedName>
        <fullName evidence="11 12">Ribonuclease M5</fullName>
        <ecNumber evidence="11 12">3.1.26.8</ecNumber>
    </recommendedName>
    <alternativeName>
        <fullName evidence="11">RNase M5</fullName>
    </alternativeName>
    <alternativeName>
        <fullName evidence="11">Ribosomal RNA terminal maturase M5</fullName>
    </alternativeName>
</protein>
<comment type="subcellular location">
    <subcellularLocation>
        <location evidence="11">Cytoplasm</location>
    </subcellularLocation>
</comment>
<evidence type="ECO:0000256" key="10">
    <source>
        <dbReference type="ARBA" id="ARBA00022884"/>
    </source>
</evidence>
<evidence type="ECO:0000256" key="3">
    <source>
        <dbReference type="ARBA" id="ARBA00022552"/>
    </source>
</evidence>
<keyword evidence="5" id="KW-0479">Metal-binding</keyword>
<dbReference type="InterPro" id="IPR034141">
    <property type="entry name" value="TOPRIM_RNase_M5-like"/>
</dbReference>
<evidence type="ECO:0000256" key="11">
    <source>
        <dbReference type="HAMAP-Rule" id="MF_01469"/>
    </source>
</evidence>
<dbReference type="PANTHER" id="PTHR39156">
    <property type="entry name" value="RIBONUCLEASE M5"/>
    <property type="match status" value="1"/>
</dbReference>
<evidence type="ECO:0000256" key="8">
    <source>
        <dbReference type="ARBA" id="ARBA00022801"/>
    </source>
</evidence>
<sequence length="185" mass="20486">MRIKEVIVVEGRNDTIKIQQAVEADTIETGGSALNAEVLERIRLAQERRGVIILTDPDYPGEAIRQQISQAVPGCRHAFIPREQALATSGKCGVEHAQVEVIRQALKEARRVKERAESEVSWEQLVSSGLVGGNRAKVMRGKMGQQLGIGYGNAKQFYKRLHMFAITRAEFEAALQQVLKEVPPA</sequence>
<evidence type="ECO:0000313" key="14">
    <source>
        <dbReference type="EMBL" id="MDQ0340627.1"/>
    </source>
</evidence>
<dbReference type="PROSITE" id="PS50880">
    <property type="entry name" value="TOPRIM"/>
    <property type="match status" value="1"/>
</dbReference>
<comment type="catalytic activity">
    <reaction evidence="11">
        <text>Endonucleolytic cleavage of RNA, removing 21 and 42 nucleotides, respectively, from the 5'- and 3'-termini of a 5S-rRNA precursor.</text>
        <dbReference type="EC" id="3.1.26.8"/>
    </reaction>
</comment>
<name>A0ABU0CW26_9BACI</name>
<comment type="caution">
    <text evidence="14">The sequence shown here is derived from an EMBL/GenBank/DDBJ whole genome shotgun (WGS) entry which is preliminary data.</text>
</comment>
<evidence type="ECO:0000256" key="1">
    <source>
        <dbReference type="ARBA" id="ARBA00022490"/>
    </source>
</evidence>
<dbReference type="EMBL" id="JAUSUQ010000016">
    <property type="protein sequence ID" value="MDQ0340627.1"/>
    <property type="molecule type" value="Genomic_DNA"/>
</dbReference>
<dbReference type="EC" id="3.1.26.8" evidence="11 12"/>
<dbReference type="NCBIfam" id="TIGR00334">
    <property type="entry name" value="5S_RNA_mat_M5"/>
    <property type="match status" value="1"/>
</dbReference>
<keyword evidence="7 11" id="KW-0255">Endonuclease</keyword>
<keyword evidence="2 11" id="KW-0690">Ribosome biogenesis</keyword>
<comment type="similarity">
    <text evidence="11">Belongs to the ribonuclease M5 family.</text>
</comment>
<dbReference type="Proteomes" id="UP001232445">
    <property type="component" value="Unassembled WGS sequence"/>
</dbReference>
<evidence type="ECO:0000256" key="6">
    <source>
        <dbReference type="ARBA" id="ARBA00022730"/>
    </source>
</evidence>
<feature type="domain" description="Toprim" evidence="13">
    <location>
        <begin position="4"/>
        <end position="87"/>
    </location>
</feature>
<evidence type="ECO:0000256" key="7">
    <source>
        <dbReference type="ARBA" id="ARBA00022759"/>
    </source>
</evidence>
<dbReference type="InterPro" id="IPR004466">
    <property type="entry name" value="RNase_M5"/>
</dbReference>
<reference evidence="14 15" key="1">
    <citation type="submission" date="2023-07" db="EMBL/GenBank/DDBJ databases">
        <title>Genomic Encyclopedia of Type Strains, Phase IV (KMG-IV): sequencing the most valuable type-strain genomes for metagenomic binning, comparative biology and taxonomic classification.</title>
        <authorList>
            <person name="Goeker M."/>
        </authorList>
    </citation>
    <scope>NUCLEOTIDE SEQUENCE [LARGE SCALE GENOMIC DNA]</scope>
    <source>
        <strain evidence="14 15">DSM 17740</strain>
    </source>
</reference>
<keyword evidence="1 11" id="KW-0963">Cytoplasm</keyword>